<proteinExistence type="inferred from homology"/>
<dbReference type="GO" id="GO:0140359">
    <property type="term" value="F:ABC-type transporter activity"/>
    <property type="evidence" value="ECO:0007669"/>
    <property type="project" value="InterPro"/>
</dbReference>
<organism evidence="13 14">
    <name type="scientific">Halomonas huangheensis</name>
    <dbReference type="NCBI Taxonomy" id="1178482"/>
    <lineage>
        <taxon>Bacteria</taxon>
        <taxon>Pseudomonadati</taxon>
        <taxon>Pseudomonadota</taxon>
        <taxon>Gammaproteobacteria</taxon>
        <taxon>Oceanospirillales</taxon>
        <taxon>Halomonadaceae</taxon>
        <taxon>Halomonas</taxon>
    </lineage>
</organism>
<dbReference type="PANTHER" id="PTHR30413">
    <property type="entry name" value="INNER MEMBRANE TRANSPORT PERMEASE"/>
    <property type="match status" value="1"/>
</dbReference>
<evidence type="ECO:0000256" key="3">
    <source>
        <dbReference type="ARBA" id="ARBA00022448"/>
    </source>
</evidence>
<evidence type="ECO:0000256" key="9">
    <source>
        <dbReference type="ARBA" id="ARBA00023047"/>
    </source>
</evidence>
<evidence type="ECO:0000256" key="7">
    <source>
        <dbReference type="ARBA" id="ARBA00022903"/>
    </source>
</evidence>
<sequence>MAEQHFQQHSQPGGARSAWAVTCSVWYAMFMREAISRTMSDRMGWFWMIAEPMAFTLIMVTMRSFISGDRLIVGASFIPWMVVGMMGFFLVREGMIRGLGAVTANRALFAYRQVQPIDPVLVRNFLEGMLRTLVFMLFIAGALMLDVDIFPDHALLAMAGWLSLWALGLGLGLIVSVLGTLVAEVAIVVRMISMPLLILSGVIFPLNRLPHWILEYLMLNPIVHGLESLRHAFFDGYHMVHGTSMTYFWMWVLSTITLGLLLHMRFRDKLKAK</sequence>
<dbReference type="eggNOG" id="COG1682">
    <property type="taxonomic scope" value="Bacteria"/>
</dbReference>
<dbReference type="InterPro" id="IPR013525">
    <property type="entry name" value="ABC2_TM"/>
</dbReference>
<dbReference type="STRING" id="1178482.AR456_16570"/>
<keyword evidence="9" id="KW-0625">Polysaccharide transport</keyword>
<dbReference type="PRINTS" id="PR00164">
    <property type="entry name" value="ABC2TRNSPORT"/>
</dbReference>
<name>W1NA05_9GAMM</name>
<evidence type="ECO:0000256" key="2">
    <source>
        <dbReference type="ARBA" id="ARBA00007783"/>
    </source>
</evidence>
<evidence type="ECO:0000313" key="14">
    <source>
        <dbReference type="Proteomes" id="UP000019113"/>
    </source>
</evidence>
<keyword evidence="3 11" id="KW-0813">Transport</keyword>
<dbReference type="GO" id="GO:0015920">
    <property type="term" value="P:lipopolysaccharide transport"/>
    <property type="evidence" value="ECO:0007669"/>
    <property type="project" value="TreeGrafter"/>
</dbReference>
<evidence type="ECO:0000256" key="10">
    <source>
        <dbReference type="ARBA" id="ARBA00023136"/>
    </source>
</evidence>
<dbReference type="InterPro" id="IPR000412">
    <property type="entry name" value="ABC_2_transport"/>
</dbReference>
<keyword evidence="5" id="KW-0762">Sugar transport</keyword>
<comment type="caution">
    <text evidence="13">The sequence shown here is derived from an EMBL/GenBank/DDBJ whole genome shotgun (WGS) entry which is preliminary data.</text>
</comment>
<evidence type="ECO:0000256" key="8">
    <source>
        <dbReference type="ARBA" id="ARBA00022989"/>
    </source>
</evidence>
<feature type="transmembrane region" description="Helical" evidence="11">
    <location>
        <begin position="45"/>
        <end position="66"/>
    </location>
</feature>
<accession>W1NA05</accession>
<dbReference type="GO" id="GO:0043190">
    <property type="term" value="C:ATP-binding cassette (ABC) transporter complex"/>
    <property type="evidence" value="ECO:0007669"/>
    <property type="project" value="InterPro"/>
</dbReference>
<feature type="transmembrane region" description="Helical" evidence="11">
    <location>
        <begin position="72"/>
        <end position="91"/>
    </location>
</feature>
<evidence type="ECO:0000259" key="12">
    <source>
        <dbReference type="PROSITE" id="PS51012"/>
    </source>
</evidence>
<evidence type="ECO:0000256" key="4">
    <source>
        <dbReference type="ARBA" id="ARBA00022475"/>
    </source>
</evidence>
<comment type="similarity">
    <text evidence="2 11">Belongs to the ABC-2 integral membrane protein family.</text>
</comment>
<dbReference type="InterPro" id="IPR047817">
    <property type="entry name" value="ABC2_TM_bact-type"/>
</dbReference>
<comment type="subcellular location">
    <subcellularLocation>
        <location evidence="11">Cell inner membrane</location>
        <topology evidence="11">Multi-pass membrane protein</topology>
    </subcellularLocation>
    <subcellularLocation>
        <location evidence="1">Cell membrane</location>
        <topology evidence="1">Multi-pass membrane protein</topology>
    </subcellularLocation>
</comment>
<feature type="transmembrane region" description="Helical" evidence="11">
    <location>
        <begin position="162"/>
        <end position="189"/>
    </location>
</feature>
<protein>
    <recommendedName>
        <fullName evidence="11">Transport permease protein</fullName>
    </recommendedName>
</protein>
<dbReference type="PATRIC" id="fig|1178482.3.peg.1254"/>
<dbReference type="Pfam" id="PF01061">
    <property type="entry name" value="ABC2_membrane"/>
    <property type="match status" value="1"/>
</dbReference>
<dbReference type="Proteomes" id="UP000019113">
    <property type="component" value="Unassembled WGS sequence"/>
</dbReference>
<keyword evidence="4 11" id="KW-1003">Cell membrane</keyword>
<keyword evidence="14" id="KW-1185">Reference proteome</keyword>
<keyword evidence="8 11" id="KW-1133">Transmembrane helix</keyword>
<feature type="domain" description="ABC transmembrane type-2" evidence="12">
    <location>
        <begin position="43"/>
        <end position="266"/>
    </location>
</feature>
<dbReference type="PROSITE" id="PS51012">
    <property type="entry name" value="ABC_TM2"/>
    <property type="match status" value="1"/>
</dbReference>
<dbReference type="KEGG" id="hhu:AR456_16570"/>
<evidence type="ECO:0000256" key="11">
    <source>
        <dbReference type="RuleBase" id="RU361157"/>
    </source>
</evidence>
<evidence type="ECO:0000256" key="1">
    <source>
        <dbReference type="ARBA" id="ARBA00004651"/>
    </source>
</evidence>
<reference evidence="13 14" key="1">
    <citation type="submission" date="2013-08" db="EMBL/GenBank/DDBJ databases">
        <title>draft genome of Halomonas huanghegensis, strain BJGMM-B45T.</title>
        <authorList>
            <person name="Miao C."/>
            <person name="Wan Y."/>
            <person name="Jin W."/>
        </authorList>
    </citation>
    <scope>NUCLEOTIDE SEQUENCE [LARGE SCALE GENOMIC DNA]</scope>
    <source>
        <strain evidence="13 14">BJGMM-B45</strain>
    </source>
</reference>
<dbReference type="OrthoDB" id="9814458at2"/>
<dbReference type="GO" id="GO:0015774">
    <property type="term" value="P:polysaccharide transport"/>
    <property type="evidence" value="ECO:0007669"/>
    <property type="project" value="UniProtKB-KW"/>
</dbReference>
<dbReference type="RefSeq" id="WP_021818214.1">
    <property type="nucleotide sequence ID" value="NZ_AVBC01000019.1"/>
</dbReference>
<feature type="transmembrane region" description="Helical" evidence="11">
    <location>
        <begin position="247"/>
        <end position="266"/>
    </location>
</feature>
<keyword evidence="10 11" id="KW-0472">Membrane</keyword>
<feature type="transmembrane region" description="Helical" evidence="11">
    <location>
        <begin position="196"/>
        <end position="214"/>
    </location>
</feature>
<comment type="caution">
    <text evidence="11">Lacks conserved residue(s) required for the propagation of feature annotation.</text>
</comment>
<dbReference type="PANTHER" id="PTHR30413:SF10">
    <property type="entry name" value="CAPSULE POLYSACCHARIDE EXPORT INNER-MEMBRANE PROTEIN CTRC"/>
    <property type="match status" value="1"/>
</dbReference>
<evidence type="ECO:0000313" key="13">
    <source>
        <dbReference type="EMBL" id="ERL52382.1"/>
    </source>
</evidence>
<keyword evidence="7" id="KW-0972">Capsule biogenesis/degradation</keyword>
<dbReference type="AlphaFoldDB" id="W1NA05"/>
<keyword evidence="6 11" id="KW-0812">Transmembrane</keyword>
<dbReference type="EMBL" id="AVBC01000019">
    <property type="protein sequence ID" value="ERL52382.1"/>
    <property type="molecule type" value="Genomic_DNA"/>
</dbReference>
<evidence type="ECO:0000256" key="5">
    <source>
        <dbReference type="ARBA" id="ARBA00022597"/>
    </source>
</evidence>
<gene>
    <name evidence="13" type="ORF">BJB45_10470</name>
</gene>
<evidence type="ECO:0000256" key="6">
    <source>
        <dbReference type="ARBA" id="ARBA00022692"/>
    </source>
</evidence>